<sequence>MRILTLSYLLKLGPIIWWAMPVPASAPTSPEGASQYSWYPDSIYFPEKFLNERLGPDITADEEKKCMSMLGPSFIKPDMLALYWSHSEGILGINVSTSGL</sequence>
<gene>
    <name evidence="1" type="ORF">DSO57_1036519</name>
</gene>
<dbReference type="EMBL" id="QTSX02002483">
    <property type="protein sequence ID" value="KAJ9075396.1"/>
    <property type="molecule type" value="Genomic_DNA"/>
</dbReference>
<name>A0ACC2TLN5_9FUNG</name>
<proteinExistence type="predicted"/>
<dbReference type="Proteomes" id="UP001165960">
    <property type="component" value="Unassembled WGS sequence"/>
</dbReference>
<evidence type="ECO:0000313" key="1">
    <source>
        <dbReference type="EMBL" id="KAJ9075396.1"/>
    </source>
</evidence>
<protein>
    <submittedName>
        <fullName evidence="1">Uncharacterized protein</fullName>
    </submittedName>
</protein>
<comment type="caution">
    <text evidence="1">The sequence shown here is derived from an EMBL/GenBank/DDBJ whole genome shotgun (WGS) entry which is preliminary data.</text>
</comment>
<accession>A0ACC2TLN5</accession>
<keyword evidence="2" id="KW-1185">Reference proteome</keyword>
<reference evidence="1" key="1">
    <citation type="submission" date="2022-04" db="EMBL/GenBank/DDBJ databases">
        <title>Genome of the entomopathogenic fungus Entomophthora muscae.</title>
        <authorList>
            <person name="Elya C."/>
            <person name="Lovett B.R."/>
            <person name="Lee E."/>
            <person name="Macias A.M."/>
            <person name="Hajek A.E."/>
            <person name="De Bivort B.L."/>
            <person name="Kasson M.T."/>
            <person name="De Fine Licht H.H."/>
            <person name="Stajich J.E."/>
        </authorList>
    </citation>
    <scope>NUCLEOTIDE SEQUENCE</scope>
    <source>
        <strain evidence="1">Berkeley</strain>
    </source>
</reference>
<organism evidence="1 2">
    <name type="scientific">Entomophthora muscae</name>
    <dbReference type="NCBI Taxonomy" id="34485"/>
    <lineage>
        <taxon>Eukaryota</taxon>
        <taxon>Fungi</taxon>
        <taxon>Fungi incertae sedis</taxon>
        <taxon>Zoopagomycota</taxon>
        <taxon>Entomophthoromycotina</taxon>
        <taxon>Entomophthoromycetes</taxon>
        <taxon>Entomophthorales</taxon>
        <taxon>Entomophthoraceae</taxon>
        <taxon>Entomophthora</taxon>
    </lineage>
</organism>
<evidence type="ECO:0000313" key="2">
    <source>
        <dbReference type="Proteomes" id="UP001165960"/>
    </source>
</evidence>